<dbReference type="Pfam" id="PF00061">
    <property type="entry name" value="Lipocalin"/>
    <property type="match status" value="1"/>
</dbReference>
<evidence type="ECO:0000259" key="3">
    <source>
        <dbReference type="Pfam" id="PF00061"/>
    </source>
</evidence>
<evidence type="ECO:0000313" key="5">
    <source>
        <dbReference type="Proteomes" id="UP001479290"/>
    </source>
</evidence>
<keyword evidence="2" id="KW-0732">Signal</keyword>
<reference evidence="4 5" key="1">
    <citation type="submission" date="2024-05" db="EMBL/GenBank/DDBJ databases">
        <title>A high-quality chromosomal-level genome assembly of Topmouth culter (Culter alburnus).</title>
        <authorList>
            <person name="Zhao H."/>
        </authorList>
    </citation>
    <scope>NUCLEOTIDE SEQUENCE [LARGE SCALE GENOMIC DNA]</scope>
    <source>
        <strain evidence="4">CATC2023</strain>
        <tissue evidence="4">Muscle</tissue>
    </source>
</reference>
<dbReference type="Gene3D" id="2.40.128.20">
    <property type="match status" value="1"/>
</dbReference>
<evidence type="ECO:0000256" key="1">
    <source>
        <dbReference type="ARBA" id="ARBA00006889"/>
    </source>
</evidence>
<accession>A0AAW2ANW5</accession>
<dbReference type="PANTHER" id="PTHR11430">
    <property type="entry name" value="LIPOCALIN"/>
    <property type="match status" value="1"/>
</dbReference>
<dbReference type="PRINTS" id="PR01254">
    <property type="entry name" value="PGNDSYNTHASE"/>
</dbReference>
<sequence>MPTTVLGLLGVLLCALAVSSEVTPQPDFDIERMAGKWYLIGFATNAEWFVARKANMKMGVAMLTPTDEGDLEMAYFSLNPDGTCWRKNQLANKTDVPGKFSFHSEYLKTDNSFVDVKYDEYALIHVVKTENGSTTVISKLYGRTPDLSQVVLDKFTEFSLNQSILPENITILPKNELLCLCPKASSVLAALVT</sequence>
<gene>
    <name evidence="4" type="ORF">ABG768_023442</name>
</gene>
<comment type="caution">
    <text evidence="4">The sequence shown here is derived from an EMBL/GenBank/DDBJ whole genome shotgun (WGS) entry which is preliminary data.</text>
</comment>
<dbReference type="InterPro" id="IPR012674">
    <property type="entry name" value="Calycin"/>
</dbReference>
<dbReference type="SUPFAM" id="SSF50814">
    <property type="entry name" value="Lipocalins"/>
    <property type="match status" value="1"/>
</dbReference>
<evidence type="ECO:0000256" key="2">
    <source>
        <dbReference type="SAM" id="SignalP"/>
    </source>
</evidence>
<dbReference type="PRINTS" id="PR00179">
    <property type="entry name" value="LIPOCALIN"/>
</dbReference>
<feature type="signal peptide" evidence="2">
    <location>
        <begin position="1"/>
        <end position="20"/>
    </location>
</feature>
<dbReference type="PANTHER" id="PTHR11430:SF133">
    <property type="entry name" value="LIPOCALIN"/>
    <property type="match status" value="1"/>
</dbReference>
<dbReference type="InterPro" id="IPR000566">
    <property type="entry name" value="Lipocln_cytosolic_FA-bd_dom"/>
</dbReference>
<feature type="chain" id="PRO_5043531103" description="Lipocalin/cytosolic fatty-acid binding domain-containing protein" evidence="2">
    <location>
        <begin position="21"/>
        <end position="193"/>
    </location>
</feature>
<dbReference type="AlphaFoldDB" id="A0AAW2ANW5"/>
<dbReference type="EMBL" id="JAWDJR010000005">
    <property type="protein sequence ID" value="KAK9975399.1"/>
    <property type="molecule type" value="Genomic_DNA"/>
</dbReference>
<dbReference type="GO" id="GO:0036094">
    <property type="term" value="F:small molecule binding"/>
    <property type="evidence" value="ECO:0007669"/>
    <property type="project" value="InterPro"/>
</dbReference>
<proteinExistence type="inferred from homology"/>
<organism evidence="4 5">
    <name type="scientific">Culter alburnus</name>
    <name type="common">Topmouth culter</name>
    <dbReference type="NCBI Taxonomy" id="194366"/>
    <lineage>
        <taxon>Eukaryota</taxon>
        <taxon>Metazoa</taxon>
        <taxon>Chordata</taxon>
        <taxon>Craniata</taxon>
        <taxon>Vertebrata</taxon>
        <taxon>Euteleostomi</taxon>
        <taxon>Actinopterygii</taxon>
        <taxon>Neopterygii</taxon>
        <taxon>Teleostei</taxon>
        <taxon>Ostariophysi</taxon>
        <taxon>Cypriniformes</taxon>
        <taxon>Xenocyprididae</taxon>
        <taxon>Xenocypridinae</taxon>
        <taxon>Culter</taxon>
    </lineage>
</organism>
<evidence type="ECO:0000313" key="4">
    <source>
        <dbReference type="EMBL" id="KAK9975399.1"/>
    </source>
</evidence>
<protein>
    <recommendedName>
        <fullName evidence="3">Lipocalin/cytosolic fatty-acid binding domain-containing protein</fullName>
    </recommendedName>
</protein>
<dbReference type="InterPro" id="IPR002345">
    <property type="entry name" value="Lipocalin"/>
</dbReference>
<feature type="domain" description="Lipocalin/cytosolic fatty-acid binding" evidence="3">
    <location>
        <begin position="34"/>
        <end position="175"/>
    </location>
</feature>
<dbReference type="Proteomes" id="UP001479290">
    <property type="component" value="Unassembled WGS sequence"/>
</dbReference>
<name>A0AAW2ANW5_CULAL</name>
<comment type="similarity">
    <text evidence="1">Belongs to the calycin superfamily. Lipocalin family.</text>
</comment>
<keyword evidence="5" id="KW-1185">Reference proteome</keyword>